<dbReference type="GO" id="GO:0005634">
    <property type="term" value="C:nucleus"/>
    <property type="evidence" value="ECO:0007669"/>
    <property type="project" value="TreeGrafter"/>
</dbReference>
<organism evidence="3 4">
    <name type="scientific">Sanghuangporus baumii</name>
    <name type="common">Phellinus baumii</name>
    <dbReference type="NCBI Taxonomy" id="108892"/>
    <lineage>
        <taxon>Eukaryota</taxon>
        <taxon>Fungi</taxon>
        <taxon>Dikarya</taxon>
        <taxon>Basidiomycota</taxon>
        <taxon>Agaricomycotina</taxon>
        <taxon>Agaricomycetes</taxon>
        <taxon>Hymenochaetales</taxon>
        <taxon>Hymenochaetaceae</taxon>
        <taxon>Sanghuangporus</taxon>
    </lineage>
</organism>
<dbReference type="Pfam" id="PF05918">
    <property type="entry name" value="API5"/>
    <property type="match status" value="1"/>
</dbReference>
<dbReference type="InterPro" id="IPR016024">
    <property type="entry name" value="ARM-type_fold"/>
</dbReference>
<dbReference type="InterPro" id="IPR008383">
    <property type="entry name" value="API5"/>
</dbReference>
<gene>
    <name evidence="3" type="ORF">A7U60_g5606</name>
</gene>
<dbReference type="GO" id="GO:0043066">
    <property type="term" value="P:negative regulation of apoptotic process"/>
    <property type="evidence" value="ECO:0007669"/>
    <property type="project" value="TreeGrafter"/>
</dbReference>
<keyword evidence="4" id="KW-1185">Reference proteome</keyword>
<accession>A0A9Q5HWG3</accession>
<dbReference type="OrthoDB" id="19224at2759"/>
<dbReference type="SUPFAM" id="SSF48371">
    <property type="entry name" value="ARM repeat"/>
    <property type="match status" value="1"/>
</dbReference>
<evidence type="ECO:0000313" key="4">
    <source>
        <dbReference type="Proteomes" id="UP000757232"/>
    </source>
</evidence>
<evidence type="ECO:0000256" key="1">
    <source>
        <dbReference type="ARBA" id="ARBA00009515"/>
    </source>
</evidence>
<evidence type="ECO:0000256" key="2">
    <source>
        <dbReference type="ARBA" id="ARBA00022703"/>
    </source>
</evidence>
<proteinExistence type="inferred from homology"/>
<dbReference type="GO" id="GO:0003723">
    <property type="term" value="F:RNA binding"/>
    <property type="evidence" value="ECO:0007669"/>
    <property type="project" value="TreeGrafter"/>
</dbReference>
<sequence length="578" mass="64955">MPTRTDAQRLELKDHFRRAANDYNRQSQFRRCAFMRMLELAKEPDLDSFCKKLIVERVKDFFIDFPEFQDEAINIVYDMCEDQDQEVRIAGYGAITSVSKVDKSWLMRNADVLVQLLQSDDPREVAVVKRALQQHVDLDPRGTLQVLCEQCVLNPADLGDDEERLLRSRLRSLVLQFLADKYRVCIIRVVKNQEVESILLKGMLEAIPQASPSEVHMIVTDILLNLPSLSRGPSQSGNAVLQTLLDAVKLSLEAEQTDINKLCQLLEEAVRVVTPLSLATHSTSSGFPPLRTQSMHSMPAADGLQVLKFFADYSLLDRVPCGAALKVAECLCATCDSTSTPENKNSSSVQFLGLAPGLLTMLRRCLPTQRIEVTSRSCHAVLRAIEEQINVTKEDFLPPPSLAAALDALIHEIGSMTSDTDTKITQTADANTVEAMEARAHQLPDDARQAMEISRKSRVTIHMKKAVNPIRADLWSRGRVLRFFAEAADEEEKDGDIMLLSDLLMDSEPRRRPLLHEVVDEEPCFWTSRRLIHALGSDNVQETALEFSKLKRTRDDADQLGEEGSASEIDWNVQIARF</sequence>
<evidence type="ECO:0000313" key="3">
    <source>
        <dbReference type="EMBL" id="OCB87278.1"/>
    </source>
</evidence>
<reference evidence="3" key="1">
    <citation type="submission" date="2016-06" db="EMBL/GenBank/DDBJ databases">
        <title>Draft Genome sequence of the fungus Inonotus baumii.</title>
        <authorList>
            <person name="Zhu H."/>
            <person name="Lin W."/>
        </authorList>
    </citation>
    <scope>NUCLEOTIDE SEQUENCE</scope>
    <source>
        <strain evidence="3">821</strain>
    </source>
</reference>
<keyword evidence="2" id="KW-0053">Apoptosis</keyword>
<protein>
    <submittedName>
        <fullName evidence="3">Uncharacterized protein</fullName>
    </submittedName>
</protein>
<name>A0A9Q5HWG3_SANBA</name>
<dbReference type="EMBL" id="LNZH02000193">
    <property type="protein sequence ID" value="OCB87278.1"/>
    <property type="molecule type" value="Genomic_DNA"/>
</dbReference>
<dbReference type="AlphaFoldDB" id="A0A9Q5HWG3"/>
<dbReference type="GO" id="GO:0006915">
    <property type="term" value="P:apoptotic process"/>
    <property type="evidence" value="ECO:0007669"/>
    <property type="project" value="UniProtKB-KW"/>
</dbReference>
<comment type="similarity">
    <text evidence="1">Belongs to the API5 family.</text>
</comment>
<dbReference type="PANTHER" id="PTHR12758:SF19">
    <property type="entry name" value="APOPTOSIS INHIBITOR 5"/>
    <property type="match status" value="1"/>
</dbReference>
<dbReference type="PANTHER" id="PTHR12758">
    <property type="entry name" value="APOPTOSIS INHIBITOR 5-RELATED"/>
    <property type="match status" value="1"/>
</dbReference>
<dbReference type="Proteomes" id="UP000757232">
    <property type="component" value="Unassembled WGS sequence"/>
</dbReference>
<comment type="caution">
    <text evidence="3">The sequence shown here is derived from an EMBL/GenBank/DDBJ whole genome shotgun (WGS) entry which is preliminary data.</text>
</comment>